<sequence length="85" mass="9404">MRSGCNLNAARFCCFMAEKLSIHPSSCHGWILGEYGNSNVAVWSGVNAAALCLQELNPEMGTDNDSENWRGKHKRWSKVPMKSSS</sequence>
<keyword evidence="8" id="KW-1185">Reference proteome</keyword>
<protein>
    <recommendedName>
        <fullName evidence="6">Lactate/malate dehydrogenase C-terminal domain-containing protein</fullName>
    </recommendedName>
</protein>
<evidence type="ECO:0000256" key="1">
    <source>
        <dbReference type="ARBA" id="ARBA00022490"/>
    </source>
</evidence>
<dbReference type="PANTHER" id="PTHR43128:SF2">
    <property type="entry name" value="L-LACTATE DEHYDROGENASE B CHAIN"/>
    <property type="match status" value="1"/>
</dbReference>
<organism evidence="7 8">
    <name type="scientific">Gulo gulo</name>
    <name type="common">Wolverine</name>
    <name type="synonym">Gluton</name>
    <dbReference type="NCBI Taxonomy" id="48420"/>
    <lineage>
        <taxon>Eukaryota</taxon>
        <taxon>Metazoa</taxon>
        <taxon>Chordata</taxon>
        <taxon>Craniata</taxon>
        <taxon>Vertebrata</taxon>
        <taxon>Euteleostomi</taxon>
        <taxon>Mammalia</taxon>
        <taxon>Eutheria</taxon>
        <taxon>Laurasiatheria</taxon>
        <taxon>Carnivora</taxon>
        <taxon>Caniformia</taxon>
        <taxon>Musteloidea</taxon>
        <taxon>Mustelidae</taxon>
        <taxon>Guloninae</taxon>
        <taxon>Gulo</taxon>
    </lineage>
</organism>
<dbReference type="AlphaFoldDB" id="A0A9X9LC70"/>
<dbReference type="SUPFAM" id="SSF56327">
    <property type="entry name" value="LDH C-terminal domain-like"/>
    <property type="match status" value="1"/>
</dbReference>
<evidence type="ECO:0000256" key="5">
    <source>
        <dbReference type="SAM" id="MobiDB-lite"/>
    </source>
</evidence>
<evidence type="ECO:0000256" key="2">
    <source>
        <dbReference type="ARBA" id="ARBA00023027"/>
    </source>
</evidence>
<feature type="domain" description="Lactate/malate dehydrogenase C-terminal" evidence="6">
    <location>
        <begin position="6"/>
        <end position="64"/>
    </location>
</feature>
<dbReference type="Proteomes" id="UP000269945">
    <property type="component" value="Unassembled WGS sequence"/>
</dbReference>
<proteinExistence type="predicted"/>
<dbReference type="Pfam" id="PF02866">
    <property type="entry name" value="Ldh_1_C"/>
    <property type="match status" value="1"/>
</dbReference>
<keyword evidence="2" id="KW-0520">NAD</keyword>
<dbReference type="PANTHER" id="PTHR43128">
    <property type="entry name" value="L-2-HYDROXYCARBOXYLATE DEHYDROGENASE (NAD(P)(+))"/>
    <property type="match status" value="1"/>
</dbReference>
<evidence type="ECO:0000313" key="8">
    <source>
        <dbReference type="Proteomes" id="UP000269945"/>
    </source>
</evidence>
<dbReference type="InterPro" id="IPR022383">
    <property type="entry name" value="Lactate/malate_DH_C"/>
</dbReference>
<evidence type="ECO:0000313" key="7">
    <source>
        <dbReference type="EMBL" id="VCW48683.1"/>
    </source>
</evidence>
<evidence type="ECO:0000256" key="3">
    <source>
        <dbReference type="ARBA" id="ARBA00033729"/>
    </source>
</evidence>
<comment type="catalytic activity">
    <reaction evidence="4">
        <text>(S)-lactate + NAD(+) = pyruvate + NADH + H(+)</text>
        <dbReference type="Rhea" id="RHEA:23444"/>
        <dbReference type="ChEBI" id="CHEBI:15361"/>
        <dbReference type="ChEBI" id="CHEBI:15378"/>
        <dbReference type="ChEBI" id="CHEBI:16651"/>
        <dbReference type="ChEBI" id="CHEBI:57540"/>
        <dbReference type="ChEBI" id="CHEBI:57945"/>
        <dbReference type="EC" id="1.1.1.27"/>
    </reaction>
    <physiologicalReaction direction="left-to-right" evidence="4">
        <dbReference type="Rhea" id="RHEA:23445"/>
    </physiologicalReaction>
    <physiologicalReaction direction="right-to-left" evidence="4">
        <dbReference type="Rhea" id="RHEA:23446"/>
    </physiologicalReaction>
</comment>
<comment type="caution">
    <text evidence="7">The sequence shown here is derived from an EMBL/GenBank/DDBJ whole genome shotgun (WGS) entry which is preliminary data.</text>
</comment>
<gene>
    <name evidence="7" type="ORF">BN2614_LOCUS1</name>
</gene>
<reference evidence="7 8" key="1">
    <citation type="submission" date="2018-10" db="EMBL/GenBank/DDBJ databases">
        <authorList>
            <person name="Ekblom R."/>
            <person name="Jareborg N."/>
        </authorList>
    </citation>
    <scope>NUCLEOTIDE SEQUENCE [LARGE SCALE GENOMIC DNA]</scope>
    <source>
        <tissue evidence="7">Muscle</tissue>
    </source>
</reference>
<comment type="function">
    <text evidence="3">Interconverts simultaneously and stereospecifically pyruvate and lactate with concomitant interconversion of NADH and NAD(+).</text>
</comment>
<feature type="region of interest" description="Disordered" evidence="5">
    <location>
        <begin position="60"/>
        <end position="85"/>
    </location>
</feature>
<evidence type="ECO:0000256" key="4">
    <source>
        <dbReference type="ARBA" id="ARBA00048275"/>
    </source>
</evidence>
<keyword evidence="1" id="KW-0963">Cytoplasm</keyword>
<dbReference type="GO" id="GO:0004459">
    <property type="term" value="F:L-lactate dehydrogenase (NAD+) activity"/>
    <property type="evidence" value="ECO:0007669"/>
    <property type="project" value="UniProtKB-EC"/>
</dbReference>
<dbReference type="InterPro" id="IPR015955">
    <property type="entry name" value="Lactate_DH/Glyco_Ohase_4_C"/>
</dbReference>
<dbReference type="EMBL" id="CYRY02000081">
    <property type="protein sequence ID" value="VCW48683.1"/>
    <property type="molecule type" value="Genomic_DNA"/>
</dbReference>
<evidence type="ECO:0000259" key="6">
    <source>
        <dbReference type="Pfam" id="PF02866"/>
    </source>
</evidence>
<dbReference type="Gene3D" id="3.90.110.10">
    <property type="entry name" value="Lactate dehydrogenase/glycoside hydrolase, family 4, C-terminal"/>
    <property type="match status" value="1"/>
</dbReference>
<dbReference type="GO" id="GO:0006089">
    <property type="term" value="P:lactate metabolic process"/>
    <property type="evidence" value="ECO:0007669"/>
    <property type="project" value="TreeGrafter"/>
</dbReference>
<accession>A0A9X9LC70</accession>
<name>A0A9X9LC70_GULGU</name>